<keyword evidence="3" id="KW-1185">Reference proteome</keyword>
<accession>A0AAJ1PS64</accession>
<organism evidence="2 3">
    <name type="scientific">Mycoplasma phocimorsus</name>
    <dbReference type="NCBI Taxonomy" id="3045839"/>
    <lineage>
        <taxon>Bacteria</taxon>
        <taxon>Bacillati</taxon>
        <taxon>Mycoplasmatota</taxon>
        <taxon>Mollicutes</taxon>
        <taxon>Mycoplasmataceae</taxon>
        <taxon>Mycoplasma</taxon>
    </lineage>
</organism>
<evidence type="ECO:0000313" key="2">
    <source>
        <dbReference type="EMBL" id="MDJ1645566.1"/>
    </source>
</evidence>
<dbReference type="InterPro" id="IPR002559">
    <property type="entry name" value="Transposase_11"/>
</dbReference>
<dbReference type="AlphaFoldDB" id="A0AAJ1PS64"/>
<dbReference type="InterPro" id="IPR047654">
    <property type="entry name" value="IS1634_transpos"/>
</dbReference>
<gene>
    <name evidence="2" type="ORF">QLQ80_00480</name>
</gene>
<dbReference type="PANTHER" id="PTHR34614">
    <property type="match status" value="1"/>
</dbReference>
<dbReference type="GO" id="GO:0003677">
    <property type="term" value="F:DNA binding"/>
    <property type="evidence" value="ECO:0007669"/>
    <property type="project" value="InterPro"/>
</dbReference>
<dbReference type="Proteomes" id="UP001224428">
    <property type="component" value="Unassembled WGS sequence"/>
</dbReference>
<dbReference type="PANTHER" id="PTHR34614:SF2">
    <property type="entry name" value="TRANSPOSASE IS4-LIKE DOMAIN-CONTAINING PROTEIN"/>
    <property type="match status" value="1"/>
</dbReference>
<reference evidence="2" key="1">
    <citation type="submission" date="2023-05" db="EMBL/GenBank/DDBJ databases">
        <title>Mycoplasma phocimorsus sp. nov., isolated from Scandinavian patients with seal finger or septic arthritis after contact with seals.</title>
        <authorList>
            <person name="Skafte-Holm A."/>
            <person name="Pedersen T.R."/>
            <person name="Froelund M."/>
            <person name="Stegger M."/>
            <person name="Qvortrup K."/>
            <person name="Michaels D.L."/>
            <person name="Brown D.R."/>
            <person name="Jensen J.S."/>
        </authorList>
    </citation>
    <scope>NUCLEOTIDE SEQUENCE</scope>
    <source>
        <strain evidence="2">M5725</strain>
    </source>
</reference>
<dbReference type="EMBL" id="JASDDP010000007">
    <property type="protein sequence ID" value="MDJ1645566.1"/>
    <property type="molecule type" value="Genomic_DNA"/>
</dbReference>
<comment type="caution">
    <text evidence="2">The sequence shown here is derived from an EMBL/GenBank/DDBJ whole genome shotgun (WGS) entry which is preliminary data.</text>
</comment>
<dbReference type="InterPro" id="IPR012337">
    <property type="entry name" value="RNaseH-like_sf"/>
</dbReference>
<dbReference type="Pfam" id="PF01609">
    <property type="entry name" value="DDE_Tnp_1"/>
    <property type="match status" value="1"/>
</dbReference>
<dbReference type="NCBIfam" id="NF033559">
    <property type="entry name" value="transpos_IS1634"/>
    <property type="match status" value="1"/>
</dbReference>
<protein>
    <submittedName>
        <fullName evidence="2">IS1634 family transposase</fullName>
    </submittedName>
</protein>
<dbReference type="GO" id="GO:0004803">
    <property type="term" value="F:transposase activity"/>
    <property type="evidence" value="ECO:0007669"/>
    <property type="project" value="InterPro"/>
</dbReference>
<evidence type="ECO:0000259" key="1">
    <source>
        <dbReference type="Pfam" id="PF01609"/>
    </source>
</evidence>
<name>A0AAJ1PS64_9MOLU</name>
<dbReference type="SUPFAM" id="SSF53098">
    <property type="entry name" value="Ribonuclease H-like"/>
    <property type="match status" value="1"/>
</dbReference>
<dbReference type="RefSeq" id="WP_283827107.1">
    <property type="nucleotide sequence ID" value="NZ_JASDDP010000007.1"/>
</dbReference>
<feature type="domain" description="Transposase IS4-like" evidence="1">
    <location>
        <begin position="185"/>
        <end position="472"/>
    </location>
</feature>
<dbReference type="GO" id="GO:0006313">
    <property type="term" value="P:DNA transposition"/>
    <property type="evidence" value="ECO:0007669"/>
    <property type="project" value="InterPro"/>
</dbReference>
<sequence>MSKFNILNCTNAQGKYTFVIQRNKGKNGYKKIVSLGNYEKLEKQNKDYLVVLRNLIKNVNWTNDPQEIKEYLLSNFLKSGLVKTVWVNDGVKVIYKVIKKLGIYNLLPKTKHKDLEALLEYQIASKILSENSILKRFEQKDEYQNNIECQKTTFYNFLDILADNQDAIFKGINNKITQETDRNIELIFYDSSTVYFESFVREGLRVPGYSKDGKFKEDQVVIGMATDENGIPIMLKVFRGNTADCNTFIPFILEMKKTYNLKKVTIIADKGMSINRNIRFLEANGIDFIISYRLKTSSKEFKKFALDEEGYKQINLSTRYKEYKYNSHWNGKRVNENIRRRIITHSISRAKKDKEDRRNLINNFIKKQNSQGVVTADNIIGIKKYKFYKKVGKMEFTLDYSKILEDEKFDGYYVYETSRMDLKAADLIEIYHKQWQIEENFRTLKSALRVRPVYVWTDKHIKGHFILCFISLIVQKYSIYLVNKYYKQNGEVNFMTNDKFSDAINSKLSCNEVLDGKIIRTFSINSSSNEKVKIYNDIN</sequence>
<feature type="non-terminal residue" evidence="2">
    <location>
        <position position="539"/>
    </location>
</feature>
<evidence type="ECO:0000313" key="3">
    <source>
        <dbReference type="Proteomes" id="UP001224428"/>
    </source>
</evidence>
<proteinExistence type="predicted"/>